<keyword evidence="6 8" id="KW-1133">Transmembrane helix</keyword>
<dbReference type="Pfam" id="PF01032">
    <property type="entry name" value="FecCD"/>
    <property type="match status" value="1"/>
</dbReference>
<feature type="transmembrane region" description="Helical" evidence="8">
    <location>
        <begin position="131"/>
        <end position="151"/>
    </location>
</feature>
<dbReference type="EMBL" id="JAQOUE010000001">
    <property type="protein sequence ID" value="MDT7041420.1"/>
    <property type="molecule type" value="Genomic_DNA"/>
</dbReference>
<dbReference type="PANTHER" id="PTHR30472:SF25">
    <property type="entry name" value="ABC TRANSPORTER PERMEASE PROTEIN MJ0876-RELATED"/>
    <property type="match status" value="1"/>
</dbReference>
<evidence type="ECO:0000256" key="6">
    <source>
        <dbReference type="ARBA" id="ARBA00022989"/>
    </source>
</evidence>
<evidence type="ECO:0000256" key="5">
    <source>
        <dbReference type="ARBA" id="ARBA00022692"/>
    </source>
</evidence>
<comment type="similarity">
    <text evidence="2">Belongs to the binding-protein-dependent transport system permease family. FecCD subfamily.</text>
</comment>
<organism evidence="9 10">
    <name type="scientific">Candidatus Nitronereus thalassa</name>
    <dbReference type="NCBI Taxonomy" id="3020898"/>
    <lineage>
        <taxon>Bacteria</taxon>
        <taxon>Pseudomonadati</taxon>
        <taxon>Nitrospirota</taxon>
        <taxon>Nitrospiria</taxon>
        <taxon>Nitrospirales</taxon>
        <taxon>Nitrospiraceae</taxon>
        <taxon>Candidatus Nitronereus</taxon>
    </lineage>
</organism>
<sequence>MPDMPVNSQASHQSADALRIQGEATAGTAITYLSAIRWLTSLSVLGILSVLVGVGCLMIGAESLGVTAVLQSLGMALKEGQADVESVGVSGVILLQVRLPRVVLAFLVGSSLAAVGVALQALLRNPLADPYVLGISSGAAFGATLGILLGIGGTVMGLSVLPLWAFVGGLLSILVVYRISITYRMLSVHTLLLAGVILNALFSALIMFTVSIADPSRAFKMMMWLMGTLGSPEYSTLAWLVMFLSVGGLWLFWAARPLNILTMGEETARALGVEIERVKKLIFVIAALMTGAVVSIAGLIGFVGMVVPHTVRMIVGADHRLLLPASALVGGIFLMIADTLARTVLAPTELPVGVVTALVGGPVFIYLLVKRRAGVAL</sequence>
<keyword evidence="5 8" id="KW-0812">Transmembrane</keyword>
<dbReference type="PANTHER" id="PTHR30472">
    <property type="entry name" value="FERRIC ENTEROBACTIN TRANSPORT SYSTEM PERMEASE PROTEIN"/>
    <property type="match status" value="1"/>
</dbReference>
<feature type="transmembrane region" description="Helical" evidence="8">
    <location>
        <begin position="158"/>
        <end position="179"/>
    </location>
</feature>
<evidence type="ECO:0000256" key="2">
    <source>
        <dbReference type="ARBA" id="ARBA00007935"/>
    </source>
</evidence>
<feature type="transmembrane region" description="Helical" evidence="8">
    <location>
        <begin position="102"/>
        <end position="119"/>
    </location>
</feature>
<keyword evidence="7 8" id="KW-0472">Membrane</keyword>
<dbReference type="CDD" id="cd06550">
    <property type="entry name" value="TM_ABC_iron-siderophores_like"/>
    <property type="match status" value="1"/>
</dbReference>
<feature type="transmembrane region" description="Helical" evidence="8">
    <location>
        <begin position="191"/>
        <end position="213"/>
    </location>
</feature>
<evidence type="ECO:0000256" key="4">
    <source>
        <dbReference type="ARBA" id="ARBA00022475"/>
    </source>
</evidence>
<dbReference type="RefSeq" id="WP_313831774.1">
    <property type="nucleotide sequence ID" value="NZ_JAQOUE010000001.1"/>
</dbReference>
<protein>
    <submittedName>
        <fullName evidence="9">Iron ABC transporter permease</fullName>
    </submittedName>
</protein>
<keyword evidence="4" id="KW-1003">Cell membrane</keyword>
<keyword evidence="10" id="KW-1185">Reference proteome</keyword>
<comment type="caution">
    <text evidence="9">The sequence shown here is derived from an EMBL/GenBank/DDBJ whole genome shotgun (WGS) entry which is preliminary data.</text>
</comment>
<feature type="transmembrane region" description="Helical" evidence="8">
    <location>
        <begin position="321"/>
        <end position="344"/>
    </location>
</feature>
<feature type="transmembrane region" description="Helical" evidence="8">
    <location>
        <begin position="350"/>
        <end position="369"/>
    </location>
</feature>
<feature type="transmembrane region" description="Helical" evidence="8">
    <location>
        <begin position="281"/>
        <end position="309"/>
    </location>
</feature>
<keyword evidence="3" id="KW-0813">Transport</keyword>
<feature type="transmembrane region" description="Helical" evidence="8">
    <location>
        <begin position="234"/>
        <end position="253"/>
    </location>
</feature>
<dbReference type="Gene3D" id="1.10.3470.10">
    <property type="entry name" value="ABC transporter involved in vitamin B12 uptake, BtuC"/>
    <property type="match status" value="1"/>
</dbReference>
<evidence type="ECO:0000313" key="10">
    <source>
        <dbReference type="Proteomes" id="UP001250932"/>
    </source>
</evidence>
<evidence type="ECO:0000256" key="1">
    <source>
        <dbReference type="ARBA" id="ARBA00004651"/>
    </source>
</evidence>
<name>A0ABU3K4Y4_9BACT</name>
<dbReference type="SUPFAM" id="SSF81345">
    <property type="entry name" value="ABC transporter involved in vitamin B12 uptake, BtuC"/>
    <property type="match status" value="1"/>
</dbReference>
<reference evidence="9 10" key="1">
    <citation type="journal article" date="2023" name="ISME J.">
        <title>Cultivation and genomic characterization of novel and ubiquitous marine nitrite-oxidizing bacteria from the Nitrospirales.</title>
        <authorList>
            <person name="Mueller A.J."/>
            <person name="Daebeler A."/>
            <person name="Herbold C.W."/>
            <person name="Kirkegaard R.H."/>
            <person name="Daims H."/>
        </authorList>
    </citation>
    <scope>NUCLEOTIDE SEQUENCE [LARGE SCALE GENOMIC DNA]</scope>
    <source>
        <strain evidence="9 10">EB</strain>
    </source>
</reference>
<comment type="subcellular location">
    <subcellularLocation>
        <location evidence="1">Cell membrane</location>
        <topology evidence="1">Multi-pass membrane protein</topology>
    </subcellularLocation>
</comment>
<dbReference type="InterPro" id="IPR000522">
    <property type="entry name" value="ABC_transptr_permease_BtuC"/>
</dbReference>
<gene>
    <name evidence="9" type="ORF">PPG34_03610</name>
</gene>
<evidence type="ECO:0000256" key="3">
    <source>
        <dbReference type="ARBA" id="ARBA00022448"/>
    </source>
</evidence>
<evidence type="ECO:0000256" key="8">
    <source>
        <dbReference type="SAM" id="Phobius"/>
    </source>
</evidence>
<dbReference type="Proteomes" id="UP001250932">
    <property type="component" value="Unassembled WGS sequence"/>
</dbReference>
<feature type="transmembrane region" description="Helical" evidence="8">
    <location>
        <begin position="42"/>
        <end position="70"/>
    </location>
</feature>
<dbReference type="InterPro" id="IPR037294">
    <property type="entry name" value="ABC_BtuC-like"/>
</dbReference>
<evidence type="ECO:0000256" key="7">
    <source>
        <dbReference type="ARBA" id="ARBA00023136"/>
    </source>
</evidence>
<proteinExistence type="inferred from homology"/>
<evidence type="ECO:0000313" key="9">
    <source>
        <dbReference type="EMBL" id="MDT7041420.1"/>
    </source>
</evidence>
<accession>A0ABU3K4Y4</accession>